<dbReference type="Gene3D" id="1.20.1070.10">
    <property type="entry name" value="Rhodopsin 7-helix transmembrane proteins"/>
    <property type="match status" value="1"/>
</dbReference>
<feature type="transmembrane region" description="Helical" evidence="9">
    <location>
        <begin position="64"/>
        <end position="83"/>
    </location>
</feature>
<keyword evidence="6 9" id="KW-0472">Membrane</keyword>
<dbReference type="PANTHER" id="PTHR24241:SF83">
    <property type="entry name" value="G-PROTEIN COUPLED RECEPTOR 150-RELATED"/>
    <property type="match status" value="1"/>
</dbReference>
<dbReference type="GO" id="GO:0004930">
    <property type="term" value="F:G protein-coupled receptor activity"/>
    <property type="evidence" value="ECO:0007669"/>
    <property type="project" value="InterPro"/>
</dbReference>
<dbReference type="AlphaFoldDB" id="A0A423TH95"/>
<dbReference type="EMBL" id="QCYY01001729">
    <property type="protein sequence ID" value="ROT75818.1"/>
    <property type="molecule type" value="Genomic_DNA"/>
</dbReference>
<protein>
    <recommendedName>
        <fullName evidence="10">G-protein coupled receptors family 1 profile domain-containing protein</fullName>
    </recommendedName>
</protein>
<dbReference type="Proteomes" id="UP000283509">
    <property type="component" value="Unassembled WGS sequence"/>
</dbReference>
<organism evidence="11 12">
    <name type="scientific">Penaeus vannamei</name>
    <name type="common">Whiteleg shrimp</name>
    <name type="synonym">Litopenaeus vannamei</name>
    <dbReference type="NCBI Taxonomy" id="6689"/>
    <lineage>
        <taxon>Eukaryota</taxon>
        <taxon>Metazoa</taxon>
        <taxon>Ecdysozoa</taxon>
        <taxon>Arthropoda</taxon>
        <taxon>Crustacea</taxon>
        <taxon>Multicrustacea</taxon>
        <taxon>Malacostraca</taxon>
        <taxon>Eumalacostraca</taxon>
        <taxon>Eucarida</taxon>
        <taxon>Decapoda</taxon>
        <taxon>Dendrobranchiata</taxon>
        <taxon>Penaeoidea</taxon>
        <taxon>Penaeidae</taxon>
        <taxon>Penaeus</taxon>
    </lineage>
</organism>
<feature type="region of interest" description="Disordered" evidence="8">
    <location>
        <begin position="146"/>
        <end position="167"/>
    </location>
</feature>
<evidence type="ECO:0000256" key="1">
    <source>
        <dbReference type="ARBA" id="ARBA00004651"/>
    </source>
</evidence>
<evidence type="ECO:0000256" key="5">
    <source>
        <dbReference type="ARBA" id="ARBA00022989"/>
    </source>
</evidence>
<keyword evidence="12" id="KW-1185">Reference proteome</keyword>
<feature type="transmembrane region" description="Helical" evidence="9">
    <location>
        <begin position="6"/>
        <end position="30"/>
    </location>
</feature>
<dbReference type="OrthoDB" id="5987909at2759"/>
<dbReference type="PANTHER" id="PTHR24241">
    <property type="entry name" value="NEUROPEPTIDE RECEPTOR-RELATED G-PROTEIN COUPLED RECEPTOR"/>
    <property type="match status" value="1"/>
</dbReference>
<feature type="transmembrane region" description="Helical" evidence="9">
    <location>
        <begin position="98"/>
        <end position="120"/>
    </location>
</feature>
<keyword evidence="7" id="KW-0675">Receptor</keyword>
<evidence type="ECO:0000313" key="12">
    <source>
        <dbReference type="Proteomes" id="UP000283509"/>
    </source>
</evidence>
<name>A0A423TH95_PENVA</name>
<dbReference type="GO" id="GO:0005886">
    <property type="term" value="C:plasma membrane"/>
    <property type="evidence" value="ECO:0007669"/>
    <property type="project" value="UniProtKB-SubCell"/>
</dbReference>
<proteinExistence type="inferred from homology"/>
<dbReference type="Pfam" id="PF00001">
    <property type="entry name" value="7tm_1"/>
    <property type="match status" value="1"/>
</dbReference>
<evidence type="ECO:0000259" key="10">
    <source>
        <dbReference type="PROSITE" id="PS50262"/>
    </source>
</evidence>
<comment type="subcellular location">
    <subcellularLocation>
        <location evidence="1">Cell membrane</location>
        <topology evidence="1">Multi-pass membrane protein</topology>
    </subcellularLocation>
</comment>
<keyword evidence="3" id="KW-1003">Cell membrane</keyword>
<evidence type="ECO:0000256" key="4">
    <source>
        <dbReference type="ARBA" id="ARBA00022692"/>
    </source>
</evidence>
<comment type="caution">
    <text evidence="11">The sequence shown here is derived from an EMBL/GenBank/DDBJ whole genome shotgun (WGS) entry which is preliminary data.</text>
</comment>
<accession>A0A423TH95</accession>
<evidence type="ECO:0000256" key="7">
    <source>
        <dbReference type="ARBA" id="ARBA00023170"/>
    </source>
</evidence>
<evidence type="ECO:0000256" key="8">
    <source>
        <dbReference type="SAM" id="MobiDB-lite"/>
    </source>
</evidence>
<evidence type="ECO:0000256" key="9">
    <source>
        <dbReference type="SAM" id="Phobius"/>
    </source>
</evidence>
<evidence type="ECO:0000256" key="6">
    <source>
        <dbReference type="ARBA" id="ARBA00023136"/>
    </source>
</evidence>
<sequence length="167" mass="18847">MAQVYLLLVLVLVFISCEVLLPVFYLRIYFTLWRQNSYFKGGQRGHSDSRRTNSLLPKAKTKTLKMTFVIVVTFFVTNTPYVIQELVLAFGKNLDPSVIAIFGIISASNSALNPFIYLLFCPKNESRSSESYRVTFKSRFTLNGRADSQHTPASAQDSLISTSKTGR</sequence>
<keyword evidence="4 9" id="KW-0812">Transmembrane</keyword>
<keyword evidence="5 9" id="KW-1133">Transmembrane helix</keyword>
<reference evidence="11 12" key="1">
    <citation type="submission" date="2018-04" db="EMBL/GenBank/DDBJ databases">
        <authorList>
            <person name="Zhang X."/>
            <person name="Yuan J."/>
            <person name="Li F."/>
            <person name="Xiang J."/>
        </authorList>
    </citation>
    <scope>NUCLEOTIDE SEQUENCE [LARGE SCALE GENOMIC DNA]</scope>
    <source>
        <tissue evidence="11">Muscle</tissue>
    </source>
</reference>
<dbReference type="InterPro" id="IPR017452">
    <property type="entry name" value="GPCR_Rhodpsn_7TM"/>
</dbReference>
<dbReference type="GO" id="GO:0042277">
    <property type="term" value="F:peptide binding"/>
    <property type="evidence" value="ECO:0007669"/>
    <property type="project" value="TreeGrafter"/>
</dbReference>
<dbReference type="GO" id="GO:0032870">
    <property type="term" value="P:cellular response to hormone stimulus"/>
    <property type="evidence" value="ECO:0007669"/>
    <property type="project" value="TreeGrafter"/>
</dbReference>
<dbReference type="PROSITE" id="PS50262">
    <property type="entry name" value="G_PROTEIN_RECEP_F1_2"/>
    <property type="match status" value="1"/>
</dbReference>
<evidence type="ECO:0000313" key="11">
    <source>
        <dbReference type="EMBL" id="ROT75818.1"/>
    </source>
</evidence>
<reference evidence="11 12" key="2">
    <citation type="submission" date="2019-01" db="EMBL/GenBank/DDBJ databases">
        <title>The decoding of complex shrimp genome reveals the adaptation for benthos swimmer, frequently molting mechanism and breeding impact on genome.</title>
        <authorList>
            <person name="Sun Y."/>
            <person name="Gao Y."/>
            <person name="Yu Y."/>
        </authorList>
    </citation>
    <scope>NUCLEOTIDE SEQUENCE [LARGE SCALE GENOMIC DNA]</scope>
    <source>
        <tissue evidence="11">Muscle</tissue>
    </source>
</reference>
<dbReference type="PRINTS" id="PR00237">
    <property type="entry name" value="GPCRRHODOPSN"/>
</dbReference>
<dbReference type="SUPFAM" id="SSF81321">
    <property type="entry name" value="Family A G protein-coupled receptor-like"/>
    <property type="match status" value="1"/>
</dbReference>
<dbReference type="InterPro" id="IPR000276">
    <property type="entry name" value="GPCR_Rhodpsn"/>
</dbReference>
<comment type="similarity">
    <text evidence="2">Belongs to the G-protein coupled receptor 1 family.</text>
</comment>
<evidence type="ECO:0000256" key="2">
    <source>
        <dbReference type="ARBA" id="ARBA00010663"/>
    </source>
</evidence>
<evidence type="ECO:0000256" key="3">
    <source>
        <dbReference type="ARBA" id="ARBA00022475"/>
    </source>
</evidence>
<feature type="domain" description="G-protein coupled receptors family 1 profile" evidence="10">
    <location>
        <begin position="1"/>
        <end position="117"/>
    </location>
</feature>
<feature type="compositionally biased region" description="Polar residues" evidence="8">
    <location>
        <begin position="149"/>
        <end position="167"/>
    </location>
</feature>
<gene>
    <name evidence="11" type="ORF">C7M84_005632</name>
</gene>